<evidence type="ECO:0000256" key="16">
    <source>
        <dbReference type="SAM" id="MobiDB-lite"/>
    </source>
</evidence>
<keyword evidence="9" id="KW-0805">Transcription regulation</keyword>
<feature type="compositionally biased region" description="Polar residues" evidence="16">
    <location>
        <begin position="756"/>
        <end position="773"/>
    </location>
</feature>
<accession>A0A2R5LDF2</accession>
<comment type="subunit">
    <text evidence="14">Forms a complex with Mer and Ex. Interacts (via domain WW 1) with Ex (via RXPPXY motif). Interacts with Mer, Sav, Hpo and Wts.</text>
</comment>
<keyword evidence="7" id="KW-0597">Phosphoprotein</keyword>
<evidence type="ECO:0000256" key="9">
    <source>
        <dbReference type="ARBA" id="ARBA00023015"/>
    </source>
</evidence>
<dbReference type="SMART" id="SM00456">
    <property type="entry name" value="WW"/>
    <property type="match status" value="2"/>
</dbReference>
<dbReference type="Pfam" id="PF00397">
    <property type="entry name" value="WW"/>
    <property type="match status" value="2"/>
</dbReference>
<dbReference type="GO" id="GO:0005737">
    <property type="term" value="C:cytoplasm"/>
    <property type="evidence" value="ECO:0007669"/>
    <property type="project" value="UniProtKB-SubCell"/>
</dbReference>
<evidence type="ECO:0000256" key="14">
    <source>
        <dbReference type="ARBA" id="ARBA00025969"/>
    </source>
</evidence>
<keyword evidence="10 15" id="KW-0175">Coiled coil</keyword>
<keyword evidence="8" id="KW-0677">Repeat</keyword>
<evidence type="ECO:0000256" key="4">
    <source>
        <dbReference type="ARBA" id="ARBA00013712"/>
    </source>
</evidence>
<dbReference type="Gene3D" id="2.20.70.10">
    <property type="match status" value="2"/>
</dbReference>
<evidence type="ECO:0000256" key="10">
    <source>
        <dbReference type="ARBA" id="ARBA00023054"/>
    </source>
</evidence>
<comment type="similarity">
    <text evidence="3">Belongs to the WWC family. KIBRA subfamily.</text>
</comment>
<dbReference type="InterPro" id="IPR036020">
    <property type="entry name" value="WW_dom_sf"/>
</dbReference>
<dbReference type="SUPFAM" id="SSF49562">
    <property type="entry name" value="C2 domain (Calcium/lipid-binding domain, CaLB)"/>
    <property type="match status" value="1"/>
</dbReference>
<sequence length="1172" mass="130007">MPKRRNGEIPLPSGWDIGTDYDGKVYFIDHINKQTTWIDPRDRYTKPQSFADCIGNELPFGWEEYFDQQVGVYYIDHMNKTNQIEDPRQQWRHLQEAMLKEYLLTAQDDLAAKKEIVDIKNQRLTLAQEEVRHLSSALAGVLLHENSMPATPATTGSATSLCSTSSTSSTKFDPQLLRSDVCRARHRVAMLKQELDQVRTEMQQREQGLDALRRVDQEFSGQQGSYSLEEAKAIVEELCNIHKSLSKGEKERAQLMHKLSRLKDDLTRLQPESSNLAQEKLSTASQTDLSGELAPIGARLAEMARMRLSYDESRKEVQRIQQEIADLEDLMAPGQVESDKDRLLLIQEKEQLLRELRATASGRPPRSEAEGQQLQAEIARLERDLGDAVQVSNRAIADRLKLHERKNQLLQQLRDAMKLTAYLETRLKSLSASTLSMSSSSSLGSLSTGSSRGSLSSLSFTDIYGLPGNTGAQTSAGSLQDLHLRVVASHTAAATQGKSNSPPLSPWSSLSSLSPPISPHDPGGPPPGYDISAHRFLCRGNSGSSDPPLSPICEQDDLLHPSSPAHRSVSAAVSDESVAGDSGVYEAAVKRSVEECLGDPETAQVQVKLRYAAEDALLHVGIERARNLAALCIPQGLQVCIRTTLFPGAEDAATSHGTSWFESLERPAIGETFRFPVALNRLCTQTVQVHVWCRWPGGGEECLGCAQVSLADFPTSATTVKWYNLLSFRFLQPTAEGGVGALQRRCPHHTQHPLIQHTQYTSTSAKSLASTQSAKEESSDESTIISSQTSTLTRNQVPDLGCADEEEEDESDEDDENHCILLHEQTSSEGEGVVCVECEVERRLMLKPGGETQEQTTESKECCDKETNTECVFVPEERKPRRPLGDPAAPSLQTTTASSIKRSQTFGPTAAVSCHRYICRLNRSDSDSAVPLYRKTVPFQRNSVERRSLRWKKPPVCAQHRQQGAWASNTGTGSHGTRTSLDLALDLQASHTRLNILQEDLGRLREIKRRLEETKARGETEMPAWLAENKQLQQILIAADKEAARQTAEERRMEKLLKKTSREIYRLRKSRKKQPDMSFFREKMAFFTRAQSSVPALPPESTEPSDVSAPSNPAEVPRSPPPPYPTHLSRPRNVLSISTANKPPQVGPLHGSAEAPPQRFEYTVDPEYGVEV</sequence>
<feature type="coiled-coil region" evidence="15">
    <location>
        <begin position="994"/>
        <end position="1049"/>
    </location>
</feature>
<proteinExistence type="inferred from homology"/>
<keyword evidence="5" id="KW-1003">Cell membrane</keyword>
<keyword evidence="19" id="KW-0131">Cell cycle</keyword>
<feature type="compositionally biased region" description="Low complexity" evidence="16">
    <location>
        <begin position="499"/>
        <end position="515"/>
    </location>
</feature>
<dbReference type="Pfam" id="PF25802">
    <property type="entry name" value="WWC1"/>
    <property type="match status" value="1"/>
</dbReference>
<keyword evidence="12" id="KW-0804">Transcription</keyword>
<dbReference type="PROSITE" id="PS01159">
    <property type="entry name" value="WW_DOMAIN_1"/>
    <property type="match status" value="1"/>
</dbReference>
<evidence type="ECO:0000313" key="19">
    <source>
        <dbReference type="EMBL" id="MBY07499.1"/>
    </source>
</evidence>
<feature type="compositionally biased region" description="Polar residues" evidence="16">
    <location>
        <begin position="891"/>
        <end position="901"/>
    </location>
</feature>
<evidence type="ECO:0000259" key="17">
    <source>
        <dbReference type="PROSITE" id="PS50004"/>
    </source>
</evidence>
<dbReference type="GO" id="GO:0019900">
    <property type="term" value="F:kinase binding"/>
    <property type="evidence" value="ECO:0007669"/>
    <property type="project" value="TreeGrafter"/>
</dbReference>
<feature type="region of interest" description="Disordered" evidence="16">
    <location>
        <begin position="493"/>
        <end position="567"/>
    </location>
</feature>
<evidence type="ECO:0000256" key="7">
    <source>
        <dbReference type="ARBA" id="ARBA00022553"/>
    </source>
</evidence>
<dbReference type="Pfam" id="PF00168">
    <property type="entry name" value="C2"/>
    <property type="match status" value="1"/>
</dbReference>
<evidence type="ECO:0000259" key="18">
    <source>
        <dbReference type="PROSITE" id="PS50020"/>
    </source>
</evidence>
<dbReference type="GO" id="GO:0051301">
    <property type="term" value="P:cell division"/>
    <property type="evidence" value="ECO:0007669"/>
    <property type="project" value="UniProtKB-KW"/>
</dbReference>
<dbReference type="InterPro" id="IPR001202">
    <property type="entry name" value="WW_dom"/>
</dbReference>
<feature type="compositionally biased region" description="Low complexity" evidence="16">
    <location>
        <begin position="781"/>
        <end position="791"/>
    </location>
</feature>
<keyword evidence="6" id="KW-0963">Cytoplasm</keyword>
<keyword evidence="11" id="KW-0472">Membrane</keyword>
<dbReference type="GO" id="GO:0060090">
    <property type="term" value="F:molecular adaptor activity"/>
    <property type="evidence" value="ECO:0007669"/>
    <property type="project" value="TreeGrafter"/>
</dbReference>
<dbReference type="GO" id="GO:0035330">
    <property type="term" value="P:regulation of hippo signaling"/>
    <property type="evidence" value="ECO:0007669"/>
    <property type="project" value="TreeGrafter"/>
</dbReference>
<feature type="domain" description="WW" evidence="18">
    <location>
        <begin position="9"/>
        <end position="42"/>
    </location>
</feature>
<evidence type="ECO:0000256" key="8">
    <source>
        <dbReference type="ARBA" id="ARBA00022737"/>
    </source>
</evidence>
<feature type="region of interest" description="Disordered" evidence="16">
    <location>
        <begin position="1091"/>
        <end position="1172"/>
    </location>
</feature>
<evidence type="ECO:0000256" key="13">
    <source>
        <dbReference type="ARBA" id="ARBA00024960"/>
    </source>
</evidence>
<dbReference type="InterPro" id="IPR000008">
    <property type="entry name" value="C2_dom"/>
</dbReference>
<evidence type="ECO:0000256" key="15">
    <source>
        <dbReference type="SAM" id="Coils"/>
    </source>
</evidence>
<evidence type="ECO:0000256" key="2">
    <source>
        <dbReference type="ARBA" id="ARBA00004496"/>
    </source>
</evidence>
<dbReference type="PROSITE" id="PS50004">
    <property type="entry name" value="C2"/>
    <property type="match status" value="1"/>
</dbReference>
<feature type="domain" description="WW" evidence="18">
    <location>
        <begin position="56"/>
        <end position="89"/>
    </location>
</feature>
<feature type="domain" description="C2" evidence="17">
    <location>
        <begin position="599"/>
        <end position="723"/>
    </location>
</feature>
<reference evidence="19" key="1">
    <citation type="submission" date="2018-03" db="EMBL/GenBank/DDBJ databases">
        <title>The relapsing fever spirochete Borrelia turicatae persists in the highly oxidative environment of its soft-bodied tick vector.</title>
        <authorList>
            <person name="Bourret T.J."/>
            <person name="Boyle W.K."/>
            <person name="Valenzuela J.G."/>
            <person name="Oliveira F."/>
            <person name="Lopez J.E."/>
        </authorList>
    </citation>
    <scope>NUCLEOTIDE SEQUENCE</scope>
    <source>
        <strain evidence="19">Kansas strain/isolate</strain>
        <tissue evidence="19">Salivary glands</tissue>
    </source>
</reference>
<dbReference type="InterPro" id="IPR051105">
    <property type="entry name" value="WWC/KIBRA_Hippo_Reg"/>
</dbReference>
<dbReference type="EMBL" id="GGLE01003373">
    <property type="protein sequence ID" value="MBY07499.1"/>
    <property type="molecule type" value="Transcribed_RNA"/>
</dbReference>
<evidence type="ECO:0000256" key="11">
    <source>
        <dbReference type="ARBA" id="ARBA00023136"/>
    </source>
</evidence>
<evidence type="ECO:0000256" key="5">
    <source>
        <dbReference type="ARBA" id="ARBA00022475"/>
    </source>
</evidence>
<comment type="function">
    <text evidence="13">Regulator of the Hippo/SWH (Sav/Wts/Hpo) signaling pathway, a signaling pathway that plays a pivotal role in organ size control and tumor suppression by restricting proliferation and promoting apoptosis. The core of this pathway is composed of a kinase cascade wherein Hippo (Hpo), in complex with its regulatory protein Salvador (Sav), phosphorylates and activates Warts (Wts) in complex with its regulatory protein Mats, which in turn phosphorylates and inactivates the Yorkie (Yki) oncoprotein. Kibra acts synergistically along with Ex and Mer to regulate the Hippo signaling pathway.</text>
</comment>
<keyword evidence="19" id="KW-0132">Cell division</keyword>
<dbReference type="GO" id="GO:0016477">
    <property type="term" value="P:cell migration"/>
    <property type="evidence" value="ECO:0007669"/>
    <property type="project" value="TreeGrafter"/>
</dbReference>
<dbReference type="CDD" id="cd00201">
    <property type="entry name" value="WW"/>
    <property type="match status" value="2"/>
</dbReference>
<protein>
    <recommendedName>
        <fullName evidence="4">Protein kibra</fullName>
    </recommendedName>
</protein>
<dbReference type="AlphaFoldDB" id="A0A2R5LDF2"/>
<dbReference type="PROSITE" id="PS50020">
    <property type="entry name" value="WW_DOMAIN_2"/>
    <property type="match status" value="2"/>
</dbReference>
<dbReference type="GO" id="GO:0046621">
    <property type="term" value="P:negative regulation of organ growth"/>
    <property type="evidence" value="ECO:0007669"/>
    <property type="project" value="TreeGrafter"/>
</dbReference>
<name>A0A2R5LDF2_9ACAR</name>
<dbReference type="InterPro" id="IPR035892">
    <property type="entry name" value="C2_domain_sf"/>
</dbReference>
<feature type="compositionally biased region" description="Pro residues" evidence="16">
    <location>
        <begin position="516"/>
        <end position="528"/>
    </location>
</feature>
<dbReference type="SUPFAM" id="SSF51045">
    <property type="entry name" value="WW domain"/>
    <property type="match status" value="2"/>
</dbReference>
<dbReference type="InterPro" id="IPR057747">
    <property type="entry name" value="WWC1_hairpin"/>
</dbReference>
<dbReference type="Gene3D" id="2.60.40.150">
    <property type="entry name" value="C2 domain"/>
    <property type="match status" value="1"/>
</dbReference>
<organism evidence="19">
    <name type="scientific">Ornithodoros turicata</name>
    <dbReference type="NCBI Taxonomy" id="34597"/>
    <lineage>
        <taxon>Eukaryota</taxon>
        <taxon>Metazoa</taxon>
        <taxon>Ecdysozoa</taxon>
        <taxon>Arthropoda</taxon>
        <taxon>Chelicerata</taxon>
        <taxon>Arachnida</taxon>
        <taxon>Acari</taxon>
        <taxon>Parasitiformes</taxon>
        <taxon>Ixodida</taxon>
        <taxon>Ixodoidea</taxon>
        <taxon>Argasidae</taxon>
        <taxon>Ornithodorinae</taxon>
        <taxon>Ornithodoros</taxon>
    </lineage>
</organism>
<evidence type="ECO:0000256" key="12">
    <source>
        <dbReference type="ARBA" id="ARBA00023163"/>
    </source>
</evidence>
<evidence type="ECO:0000256" key="6">
    <source>
        <dbReference type="ARBA" id="ARBA00022490"/>
    </source>
</evidence>
<feature type="compositionally biased region" description="Polar residues" evidence="16">
    <location>
        <begin position="1102"/>
        <end position="1111"/>
    </location>
</feature>
<dbReference type="GO" id="GO:0016324">
    <property type="term" value="C:apical plasma membrane"/>
    <property type="evidence" value="ECO:0007669"/>
    <property type="project" value="UniProtKB-SubCell"/>
</dbReference>
<feature type="coiled-coil region" evidence="15">
    <location>
        <begin position="303"/>
        <end position="330"/>
    </location>
</feature>
<comment type="subcellular location">
    <subcellularLocation>
        <location evidence="1">Apical cell membrane</location>
    </subcellularLocation>
    <subcellularLocation>
        <location evidence="2">Cytoplasm</location>
    </subcellularLocation>
</comment>
<feature type="region of interest" description="Disordered" evidence="16">
    <location>
        <begin position="754"/>
        <end position="798"/>
    </location>
</feature>
<feature type="coiled-coil region" evidence="15">
    <location>
        <begin position="188"/>
        <end position="215"/>
    </location>
</feature>
<dbReference type="PANTHER" id="PTHR14791">
    <property type="entry name" value="BOMB/KIRA PROTEINS"/>
    <property type="match status" value="1"/>
</dbReference>
<evidence type="ECO:0000256" key="1">
    <source>
        <dbReference type="ARBA" id="ARBA00004221"/>
    </source>
</evidence>
<dbReference type="PANTHER" id="PTHR14791:SF29">
    <property type="entry name" value="PROTEIN KIBRA"/>
    <property type="match status" value="1"/>
</dbReference>
<evidence type="ECO:0000256" key="3">
    <source>
        <dbReference type="ARBA" id="ARBA00010585"/>
    </source>
</evidence>
<feature type="region of interest" description="Disordered" evidence="16">
    <location>
        <begin position="878"/>
        <end position="901"/>
    </location>
</feature>
<dbReference type="GO" id="GO:0006355">
    <property type="term" value="P:regulation of DNA-templated transcription"/>
    <property type="evidence" value="ECO:0007669"/>
    <property type="project" value="TreeGrafter"/>
</dbReference>